<dbReference type="GO" id="GO:0020037">
    <property type="term" value="F:heme binding"/>
    <property type="evidence" value="ECO:0007669"/>
    <property type="project" value="InterPro"/>
</dbReference>
<dbReference type="Gene3D" id="1.10.630.10">
    <property type="entry name" value="Cytochrome P450"/>
    <property type="match status" value="1"/>
</dbReference>
<evidence type="ECO:0000256" key="5">
    <source>
        <dbReference type="ARBA" id="ARBA00023004"/>
    </source>
</evidence>
<dbReference type="InterPro" id="IPR036396">
    <property type="entry name" value="Cyt_P450_sf"/>
</dbReference>
<evidence type="ECO:0000256" key="7">
    <source>
        <dbReference type="PIRSR" id="PIRSR602401-1"/>
    </source>
</evidence>
<dbReference type="InterPro" id="IPR001128">
    <property type="entry name" value="Cyt_P450"/>
</dbReference>
<comment type="cofactor">
    <cofactor evidence="1 7">
        <name>heme</name>
        <dbReference type="ChEBI" id="CHEBI:30413"/>
    </cofactor>
</comment>
<keyword evidence="9" id="KW-1185">Reference proteome</keyword>
<dbReference type="GO" id="GO:0006082">
    <property type="term" value="P:organic acid metabolic process"/>
    <property type="evidence" value="ECO:0007669"/>
    <property type="project" value="TreeGrafter"/>
</dbReference>
<evidence type="ECO:0000256" key="2">
    <source>
        <dbReference type="ARBA" id="ARBA00010617"/>
    </source>
</evidence>
<dbReference type="GO" id="GO:0005506">
    <property type="term" value="F:iron ion binding"/>
    <property type="evidence" value="ECO:0007669"/>
    <property type="project" value="InterPro"/>
</dbReference>
<dbReference type="WBParaSite" id="Pan_g21319.t1">
    <property type="protein sequence ID" value="Pan_g21319.t1"/>
    <property type="gene ID" value="Pan_g21319"/>
</dbReference>
<evidence type="ECO:0000256" key="6">
    <source>
        <dbReference type="ARBA" id="ARBA00023033"/>
    </source>
</evidence>
<evidence type="ECO:0000256" key="4">
    <source>
        <dbReference type="ARBA" id="ARBA00023002"/>
    </source>
</evidence>
<comment type="similarity">
    <text evidence="2 8">Belongs to the cytochrome P450 family.</text>
</comment>
<dbReference type="PANTHER" id="PTHR24300:SF375">
    <property type="entry name" value="CYTOCHROME P450 FAMILY"/>
    <property type="match status" value="1"/>
</dbReference>
<evidence type="ECO:0000256" key="8">
    <source>
        <dbReference type="RuleBase" id="RU000461"/>
    </source>
</evidence>
<accession>A0A7E4VKP2</accession>
<protein>
    <submittedName>
        <fullName evidence="10">Unspecific monooxygenase</fullName>
    </submittedName>
</protein>
<reference evidence="10" key="2">
    <citation type="submission" date="2020-10" db="UniProtKB">
        <authorList>
            <consortium name="WormBaseParasite"/>
        </authorList>
    </citation>
    <scope>IDENTIFICATION</scope>
</reference>
<sequence length="360" mass="41115">MEEKILDEVVPMFEDIDADIAAGVVNHKVSDHVDVTVGSIINAILMGHKYRSKERRVEFFKIKKMIDDTFKAFGNPCMILFQYKTHMFKNVPYLGTLYKSIASSRDVIMDYFKEKVAEKRATVDFDNGAPAEDFVEAYLRKQKSLESEEGHTFDDEQLYGTMWDLWSAGQETTSNTVNWCIAYLINHPEIQEKLQTELSAILSPDQLVTSDHRSRTPYVNAVVAETQRMANILPTNVTHKTTKATVIHGYKIPAGQPIVSHISSMLYDERYFPEPHTFKPERFIDENGAFKSHPALLPFGIGKRACLGEALAKMELFLIVANLFNRYKFVQNPENPASLKRVMSGTINALPYKCRIEKRF</sequence>
<keyword evidence="3 7" id="KW-0479">Metal-binding</keyword>
<keyword evidence="6 8" id="KW-0503">Monooxygenase</keyword>
<proteinExistence type="inferred from homology"/>
<dbReference type="InterPro" id="IPR002401">
    <property type="entry name" value="Cyt_P450_E_grp-I"/>
</dbReference>
<dbReference type="SUPFAM" id="SSF48264">
    <property type="entry name" value="Cytochrome P450"/>
    <property type="match status" value="1"/>
</dbReference>
<dbReference type="FunFam" id="1.10.630.10:FF:000036">
    <property type="entry name" value="CYtochrome P450 family"/>
    <property type="match status" value="1"/>
</dbReference>
<keyword evidence="4 8" id="KW-0560">Oxidoreductase</keyword>
<dbReference type="Proteomes" id="UP000492821">
    <property type="component" value="Unassembled WGS sequence"/>
</dbReference>
<dbReference type="PRINTS" id="PR00385">
    <property type="entry name" value="P450"/>
</dbReference>
<dbReference type="GO" id="GO:0016712">
    <property type="term" value="F:oxidoreductase activity, acting on paired donors, with incorporation or reduction of molecular oxygen, reduced flavin or flavoprotein as one donor, and incorporation of one atom of oxygen"/>
    <property type="evidence" value="ECO:0007669"/>
    <property type="project" value="TreeGrafter"/>
</dbReference>
<feature type="binding site" description="axial binding residue" evidence="7">
    <location>
        <position position="306"/>
    </location>
    <ligand>
        <name>heme</name>
        <dbReference type="ChEBI" id="CHEBI:30413"/>
    </ligand>
    <ligandPart>
        <name>Fe</name>
        <dbReference type="ChEBI" id="CHEBI:18248"/>
    </ligandPart>
</feature>
<reference evidence="9" key="1">
    <citation type="journal article" date="2013" name="Genetics">
        <title>The draft genome and transcriptome of Panagrellus redivivus are shaped by the harsh demands of a free-living lifestyle.</title>
        <authorList>
            <person name="Srinivasan J."/>
            <person name="Dillman A.R."/>
            <person name="Macchietto M.G."/>
            <person name="Heikkinen L."/>
            <person name="Lakso M."/>
            <person name="Fracchia K.M."/>
            <person name="Antoshechkin I."/>
            <person name="Mortazavi A."/>
            <person name="Wong G."/>
            <person name="Sternberg P.W."/>
        </authorList>
    </citation>
    <scope>NUCLEOTIDE SEQUENCE [LARGE SCALE GENOMIC DNA]</scope>
    <source>
        <strain evidence="9">MT8872</strain>
    </source>
</reference>
<evidence type="ECO:0000256" key="3">
    <source>
        <dbReference type="ARBA" id="ARBA00022723"/>
    </source>
</evidence>
<evidence type="ECO:0000313" key="9">
    <source>
        <dbReference type="Proteomes" id="UP000492821"/>
    </source>
</evidence>
<organism evidence="9 10">
    <name type="scientific">Panagrellus redivivus</name>
    <name type="common">Microworm</name>
    <dbReference type="NCBI Taxonomy" id="6233"/>
    <lineage>
        <taxon>Eukaryota</taxon>
        <taxon>Metazoa</taxon>
        <taxon>Ecdysozoa</taxon>
        <taxon>Nematoda</taxon>
        <taxon>Chromadorea</taxon>
        <taxon>Rhabditida</taxon>
        <taxon>Tylenchina</taxon>
        <taxon>Panagrolaimomorpha</taxon>
        <taxon>Panagrolaimoidea</taxon>
        <taxon>Panagrolaimidae</taxon>
        <taxon>Panagrellus</taxon>
    </lineage>
</organism>
<evidence type="ECO:0000313" key="10">
    <source>
        <dbReference type="WBParaSite" id="Pan_g21319.t1"/>
    </source>
</evidence>
<dbReference type="CDD" id="cd20617">
    <property type="entry name" value="CYP1_2-like"/>
    <property type="match status" value="1"/>
</dbReference>
<keyword evidence="7 8" id="KW-0349">Heme</keyword>
<dbReference type="InterPro" id="IPR050182">
    <property type="entry name" value="Cytochrome_P450_fam2"/>
</dbReference>
<dbReference type="Pfam" id="PF00067">
    <property type="entry name" value="p450"/>
    <property type="match status" value="1"/>
</dbReference>
<dbReference type="GO" id="GO:0006805">
    <property type="term" value="P:xenobiotic metabolic process"/>
    <property type="evidence" value="ECO:0007669"/>
    <property type="project" value="TreeGrafter"/>
</dbReference>
<dbReference type="PRINTS" id="PR00463">
    <property type="entry name" value="EP450I"/>
</dbReference>
<dbReference type="PANTHER" id="PTHR24300">
    <property type="entry name" value="CYTOCHROME P450 508A4-RELATED"/>
    <property type="match status" value="1"/>
</dbReference>
<dbReference type="PROSITE" id="PS00086">
    <property type="entry name" value="CYTOCHROME_P450"/>
    <property type="match status" value="1"/>
</dbReference>
<evidence type="ECO:0000256" key="1">
    <source>
        <dbReference type="ARBA" id="ARBA00001971"/>
    </source>
</evidence>
<keyword evidence="5 7" id="KW-0408">Iron</keyword>
<dbReference type="GO" id="GO:0005737">
    <property type="term" value="C:cytoplasm"/>
    <property type="evidence" value="ECO:0007669"/>
    <property type="project" value="TreeGrafter"/>
</dbReference>
<dbReference type="AlphaFoldDB" id="A0A7E4VKP2"/>
<name>A0A7E4VKP2_PANRE</name>
<dbReference type="InterPro" id="IPR017972">
    <property type="entry name" value="Cyt_P450_CS"/>
</dbReference>